<keyword evidence="14 15" id="KW-0539">Nucleus</keyword>
<dbReference type="GO" id="GO:0061630">
    <property type="term" value="F:ubiquitin protein ligase activity"/>
    <property type="evidence" value="ECO:0007669"/>
    <property type="project" value="UniProtKB-EC"/>
</dbReference>
<keyword evidence="10 15" id="KW-0833">Ubl conjugation pathway</keyword>
<comment type="subcellular location">
    <subcellularLocation>
        <location evidence="2 15">Nucleus</location>
    </subcellularLocation>
</comment>
<evidence type="ECO:0000313" key="18">
    <source>
        <dbReference type="EMBL" id="EGS21943.1"/>
    </source>
</evidence>
<dbReference type="Proteomes" id="UP000008066">
    <property type="component" value="Unassembled WGS sequence"/>
</dbReference>
<sequence length="321" mass="36424">MDQDWVPALPPGYNDTNRAFLQAFMARGTLSLSEGQKLIAAIQSASTGEHISPSDITRDVFQHYIHAARQAIEPLDFDIRNTRDQLSGERIWAFVNAHSDPPTQLSTVHTADEVAYIKRLLDAMFDKHNTPRIELMAIDEAEALRLSRPPAQSRQSGVGAGGDSDNLEVFGPKVQPLKHSEVLSLLSSLVQEGWLQLSPNGFYSLTTRALLELWQWLVEAYNDPEPEDNAWQPIKFCEGCKEIVTYGQRCDEPDCLVRLHDHCSEGFWRTRPDRRCPKCNREWSGNHYVGERALTTRAGWQRGRQRGGRRSEPQAEDEDEE</sequence>
<dbReference type="eggNOG" id="KOG4718">
    <property type="taxonomic scope" value="Eukaryota"/>
</dbReference>
<gene>
    <name evidence="18" type="ORF">CTHT_0038170</name>
</gene>
<dbReference type="InterPro" id="IPR014857">
    <property type="entry name" value="Nse1_RING_C4HC3-type"/>
</dbReference>
<evidence type="ECO:0000256" key="10">
    <source>
        <dbReference type="ARBA" id="ARBA00022786"/>
    </source>
</evidence>
<dbReference type="PANTHER" id="PTHR20973:SF0">
    <property type="entry name" value="NON-STRUCTURAL MAINTENANCE OF CHROMOSOMES ELEMENT 1 HOMOLOG"/>
    <property type="match status" value="1"/>
</dbReference>
<dbReference type="Gene3D" id="3.30.40.10">
    <property type="entry name" value="Zinc/RING finger domain, C3HC4 (zinc finger)"/>
    <property type="match status" value="1"/>
</dbReference>
<dbReference type="EMBL" id="GL988041">
    <property type="protein sequence ID" value="EGS21943.1"/>
    <property type="molecule type" value="Genomic_DNA"/>
</dbReference>
<dbReference type="GO" id="GO:0005634">
    <property type="term" value="C:nucleus"/>
    <property type="evidence" value="ECO:0007669"/>
    <property type="project" value="UniProtKB-SubCell"/>
</dbReference>
<evidence type="ECO:0000256" key="9">
    <source>
        <dbReference type="ARBA" id="ARBA00022771"/>
    </source>
</evidence>
<dbReference type="OrthoDB" id="185455at2759"/>
<evidence type="ECO:0000256" key="16">
    <source>
        <dbReference type="SAM" id="MobiDB-lite"/>
    </source>
</evidence>
<evidence type="ECO:0000256" key="4">
    <source>
        <dbReference type="ARBA" id="ARBA00012483"/>
    </source>
</evidence>
<keyword evidence="6 15" id="KW-0808">Transferase</keyword>
<dbReference type="PANTHER" id="PTHR20973">
    <property type="entry name" value="NON-SMC ELEMENT 1-RELATED"/>
    <property type="match status" value="1"/>
</dbReference>
<evidence type="ECO:0000256" key="14">
    <source>
        <dbReference type="ARBA" id="ARBA00023242"/>
    </source>
</evidence>
<evidence type="ECO:0000256" key="11">
    <source>
        <dbReference type="ARBA" id="ARBA00022833"/>
    </source>
</evidence>
<evidence type="ECO:0000256" key="3">
    <source>
        <dbReference type="ARBA" id="ARBA00010258"/>
    </source>
</evidence>
<dbReference type="EC" id="2.3.2.27" evidence="4 15"/>
<keyword evidence="19" id="KW-1185">Reference proteome</keyword>
<accession>G0S8A9</accession>
<keyword evidence="7 15" id="KW-0479">Metal-binding</keyword>
<evidence type="ECO:0000256" key="15">
    <source>
        <dbReference type="RuleBase" id="RU368018"/>
    </source>
</evidence>
<organism evidence="19">
    <name type="scientific">Chaetomium thermophilum (strain DSM 1495 / CBS 144.50 / IMI 039719)</name>
    <name type="common">Thermochaetoides thermophila</name>
    <dbReference type="NCBI Taxonomy" id="759272"/>
    <lineage>
        <taxon>Eukaryota</taxon>
        <taxon>Fungi</taxon>
        <taxon>Dikarya</taxon>
        <taxon>Ascomycota</taxon>
        <taxon>Pezizomycotina</taxon>
        <taxon>Sordariomycetes</taxon>
        <taxon>Sordariomycetidae</taxon>
        <taxon>Sordariales</taxon>
        <taxon>Chaetomiaceae</taxon>
        <taxon>Thermochaetoides</taxon>
    </lineage>
</organism>
<dbReference type="Pfam" id="PF07574">
    <property type="entry name" value="SMC_Nse1"/>
    <property type="match status" value="1"/>
</dbReference>
<feature type="region of interest" description="Disordered" evidence="16">
    <location>
        <begin position="299"/>
        <end position="321"/>
    </location>
</feature>
<evidence type="ECO:0000259" key="17">
    <source>
        <dbReference type="Pfam" id="PF08746"/>
    </source>
</evidence>
<dbReference type="Gene3D" id="1.10.10.10">
    <property type="entry name" value="Winged helix-like DNA-binding domain superfamily/Winged helix DNA-binding domain"/>
    <property type="match status" value="1"/>
</dbReference>
<comment type="function">
    <text evidence="15">Acts in a DNA repair pathway for removal of UV-induced DNA damage that is distinct from classical nucleotide excision repair and in repair of ionizing radiation damage. Functions in homologous recombination repair of DNA double strand breaks and in recovery of stalled replication forks.</text>
</comment>
<proteinExistence type="inferred from homology"/>
<evidence type="ECO:0000256" key="13">
    <source>
        <dbReference type="ARBA" id="ARBA00023204"/>
    </source>
</evidence>
<evidence type="ECO:0000256" key="1">
    <source>
        <dbReference type="ARBA" id="ARBA00000900"/>
    </source>
</evidence>
<dbReference type="CDD" id="cd16493">
    <property type="entry name" value="RING-CH-C4HC3_NSE1"/>
    <property type="match status" value="1"/>
</dbReference>
<evidence type="ECO:0000256" key="8">
    <source>
        <dbReference type="ARBA" id="ARBA00022763"/>
    </source>
</evidence>
<evidence type="ECO:0000256" key="2">
    <source>
        <dbReference type="ARBA" id="ARBA00004123"/>
    </source>
</evidence>
<dbReference type="Gene3D" id="3.90.1150.220">
    <property type="match status" value="1"/>
</dbReference>
<evidence type="ECO:0000313" key="19">
    <source>
        <dbReference type="Proteomes" id="UP000008066"/>
    </source>
</evidence>
<keyword evidence="12 15" id="KW-0233">DNA recombination</keyword>
<keyword evidence="13 15" id="KW-0234">DNA repair</keyword>
<dbReference type="GO" id="GO:0008270">
    <property type="term" value="F:zinc ion binding"/>
    <property type="evidence" value="ECO:0007669"/>
    <property type="project" value="UniProtKB-KW"/>
</dbReference>
<dbReference type="OMA" id="WPGDKFV"/>
<dbReference type="STRING" id="759272.G0S8A9"/>
<evidence type="ECO:0000256" key="5">
    <source>
        <dbReference type="ARBA" id="ARBA00019422"/>
    </source>
</evidence>
<dbReference type="GeneID" id="18257855"/>
<dbReference type="RefSeq" id="XP_006694239.1">
    <property type="nucleotide sequence ID" value="XM_006694176.1"/>
</dbReference>
<protein>
    <recommendedName>
        <fullName evidence="5 15">Non-structural maintenance of chromosomes element 1 homolog</fullName>
        <ecNumber evidence="4 15">2.3.2.27</ecNumber>
    </recommendedName>
</protein>
<dbReference type="GO" id="GO:0000724">
    <property type="term" value="P:double-strand break repair via homologous recombination"/>
    <property type="evidence" value="ECO:0007669"/>
    <property type="project" value="TreeGrafter"/>
</dbReference>
<evidence type="ECO:0000256" key="12">
    <source>
        <dbReference type="ARBA" id="ARBA00023172"/>
    </source>
</evidence>
<dbReference type="InterPro" id="IPR036388">
    <property type="entry name" value="WH-like_DNA-bd_sf"/>
</dbReference>
<comment type="similarity">
    <text evidence="3 15">Belongs to the NSE1 family.</text>
</comment>
<dbReference type="InterPro" id="IPR011513">
    <property type="entry name" value="Nse1"/>
</dbReference>
<dbReference type="AlphaFoldDB" id="G0S8A9"/>
<name>G0S8A9_CHATD</name>
<keyword evidence="9 15" id="KW-0863">Zinc-finger</keyword>
<keyword evidence="11 15" id="KW-0862">Zinc</keyword>
<reference evidence="18 19" key="1">
    <citation type="journal article" date="2011" name="Cell">
        <title>Insight into structure and assembly of the nuclear pore complex by utilizing the genome of a eukaryotic thermophile.</title>
        <authorList>
            <person name="Amlacher S."/>
            <person name="Sarges P."/>
            <person name="Flemming D."/>
            <person name="van Noort V."/>
            <person name="Kunze R."/>
            <person name="Devos D.P."/>
            <person name="Arumugam M."/>
            <person name="Bork P."/>
            <person name="Hurt E."/>
        </authorList>
    </citation>
    <scope>NUCLEOTIDE SEQUENCE [LARGE SCALE GENOMIC DNA]</scope>
    <source>
        <strain evidence="19">DSM 1495 / CBS 144.50 / IMI 039719</strain>
    </source>
</reference>
<keyword evidence="8 15" id="KW-0227">DNA damage</keyword>
<dbReference type="InterPro" id="IPR013083">
    <property type="entry name" value="Znf_RING/FYVE/PHD"/>
</dbReference>
<dbReference type="Pfam" id="PF08746">
    <property type="entry name" value="zf-RING-like"/>
    <property type="match status" value="1"/>
</dbReference>
<comment type="catalytic activity">
    <reaction evidence="1 15">
        <text>S-ubiquitinyl-[E2 ubiquitin-conjugating enzyme]-L-cysteine + [acceptor protein]-L-lysine = [E2 ubiquitin-conjugating enzyme]-L-cysteine + N(6)-ubiquitinyl-[acceptor protein]-L-lysine.</text>
        <dbReference type="EC" id="2.3.2.27"/>
    </reaction>
</comment>
<dbReference type="HOGENOM" id="CLU_045153_0_0_1"/>
<evidence type="ECO:0000256" key="6">
    <source>
        <dbReference type="ARBA" id="ARBA00022679"/>
    </source>
</evidence>
<feature type="domain" description="Non-structural maintenance of chromosomes element 1 RING C4HC3-type" evidence="17">
    <location>
        <begin position="237"/>
        <end position="279"/>
    </location>
</feature>
<comment type="subunit">
    <text evidence="15">Component of the Smc5-Smc6 complex.</text>
</comment>
<dbReference type="GO" id="GO:0030915">
    <property type="term" value="C:Smc5-Smc6 complex"/>
    <property type="evidence" value="ECO:0007669"/>
    <property type="project" value="UniProtKB-UniRule"/>
</dbReference>
<evidence type="ECO:0000256" key="7">
    <source>
        <dbReference type="ARBA" id="ARBA00022723"/>
    </source>
</evidence>
<dbReference type="KEGG" id="cthr:CTHT_0038170"/>